<feature type="transmembrane region" description="Helical" evidence="7">
    <location>
        <begin position="339"/>
        <end position="361"/>
    </location>
</feature>
<evidence type="ECO:0000313" key="9">
    <source>
        <dbReference type="EMBL" id="QIE88380.1"/>
    </source>
</evidence>
<dbReference type="NCBIfam" id="TIGR00937">
    <property type="entry name" value="2A51"/>
    <property type="match status" value="1"/>
</dbReference>
<feature type="transmembrane region" description="Helical" evidence="7">
    <location>
        <begin position="435"/>
        <end position="452"/>
    </location>
</feature>
<evidence type="ECO:0000256" key="7">
    <source>
        <dbReference type="SAM" id="Phobius"/>
    </source>
</evidence>
<dbReference type="GO" id="GO:0005886">
    <property type="term" value="C:plasma membrane"/>
    <property type="evidence" value="ECO:0007669"/>
    <property type="project" value="UniProtKB-SubCell"/>
</dbReference>
<evidence type="ECO:0000313" key="10">
    <source>
        <dbReference type="Proteomes" id="UP000501063"/>
    </source>
</evidence>
<evidence type="ECO:0000256" key="3">
    <source>
        <dbReference type="ARBA" id="ARBA00022475"/>
    </source>
</evidence>
<dbReference type="PIRSF" id="PIRSF004810">
    <property type="entry name" value="ChrA"/>
    <property type="match status" value="1"/>
</dbReference>
<dbReference type="PANTHER" id="PTHR33567">
    <property type="entry name" value="CHROMATE ION TRANSPORTER (EUROFUNG)"/>
    <property type="match status" value="1"/>
</dbReference>
<dbReference type="PANTHER" id="PTHR33567:SF3">
    <property type="entry name" value="CHROMATE ION TRANSPORTER (EUROFUNG)"/>
    <property type="match status" value="1"/>
</dbReference>
<evidence type="ECO:0000256" key="2">
    <source>
        <dbReference type="ARBA" id="ARBA00005262"/>
    </source>
</evidence>
<dbReference type="AlphaFoldDB" id="A0A6G6IZZ9"/>
<gene>
    <name evidence="9" type="primary">chrA</name>
    <name evidence="9" type="ORF">G5B91_19715</name>
    <name evidence="8" type="ORF">I5I61_04335</name>
</gene>
<comment type="subcellular location">
    <subcellularLocation>
        <location evidence="1">Cell membrane</location>
        <topology evidence="1">Multi-pass membrane protein</topology>
    </subcellularLocation>
</comment>
<feature type="transmembrane region" description="Helical" evidence="7">
    <location>
        <begin position="306"/>
        <end position="327"/>
    </location>
</feature>
<dbReference type="Proteomes" id="UP000608450">
    <property type="component" value="Unassembled WGS sequence"/>
</dbReference>
<reference evidence="8 11" key="2">
    <citation type="submission" date="2020-11" db="EMBL/GenBank/DDBJ databases">
        <title>Enhanced detection system for hospital associated transmission using whole genome sequencing surveillance.</title>
        <authorList>
            <person name="Harrison L.H."/>
            <person name="Van Tyne D."/>
            <person name="Marsh J.W."/>
            <person name="Griffith M.P."/>
            <person name="Snyder D.J."/>
            <person name="Cooper V.S."/>
            <person name="Mustapha M."/>
        </authorList>
    </citation>
    <scope>NUCLEOTIDE SEQUENCE [LARGE SCALE GENOMIC DNA]</scope>
    <source>
        <strain evidence="8 11">PSA00705</strain>
    </source>
</reference>
<accession>A0A6G6IZZ9</accession>
<proteinExistence type="inferred from homology"/>
<feature type="transmembrane region" description="Helical" evidence="7">
    <location>
        <begin position="266"/>
        <end position="286"/>
    </location>
</feature>
<reference evidence="9 10" key="1">
    <citation type="submission" date="2020-02" db="EMBL/GenBank/DDBJ databases">
        <title>Integrative conjugative elements (ICEs) and plasmids drive adaptation of Pseudomonas nitroreducens strain HBP1 to wastewater environment.</title>
        <authorList>
            <person name="Sentchilo V."/>
            <person name="Carraro N."/>
            <person name="Bertelli C."/>
            <person name="van der Meer J.R."/>
        </authorList>
    </citation>
    <scope>NUCLEOTIDE SEQUENCE [LARGE SCALE GENOMIC DNA]</scope>
    <source>
        <strain evidence="9 10">HBP1</strain>
    </source>
</reference>
<evidence type="ECO:0000256" key="5">
    <source>
        <dbReference type="ARBA" id="ARBA00022989"/>
    </source>
</evidence>
<feature type="transmembrane region" description="Helical" evidence="7">
    <location>
        <begin position="95"/>
        <end position="117"/>
    </location>
</feature>
<evidence type="ECO:0000256" key="4">
    <source>
        <dbReference type="ARBA" id="ARBA00022692"/>
    </source>
</evidence>
<evidence type="ECO:0000313" key="8">
    <source>
        <dbReference type="EMBL" id="MBG6286666.1"/>
    </source>
</evidence>
<dbReference type="InterPro" id="IPR014047">
    <property type="entry name" value="Chr_Tranpt_l_chain"/>
</dbReference>
<evidence type="ECO:0000256" key="6">
    <source>
        <dbReference type="ARBA" id="ARBA00023136"/>
    </source>
</evidence>
<protein>
    <submittedName>
        <fullName evidence="9">Chromate efflux transporter</fullName>
    </submittedName>
</protein>
<dbReference type="EMBL" id="CP049140">
    <property type="protein sequence ID" value="QIE88380.1"/>
    <property type="molecule type" value="Genomic_DNA"/>
</dbReference>
<feature type="transmembrane region" description="Helical" evidence="7">
    <location>
        <begin position="381"/>
        <end position="401"/>
    </location>
</feature>
<organism evidence="9 10">
    <name type="scientific">Pseudomonas nitroreducens</name>
    <dbReference type="NCBI Taxonomy" id="46680"/>
    <lineage>
        <taxon>Bacteria</taxon>
        <taxon>Pseudomonadati</taxon>
        <taxon>Pseudomonadota</taxon>
        <taxon>Gammaproteobacteria</taxon>
        <taxon>Pseudomonadales</taxon>
        <taxon>Pseudomonadaceae</taxon>
        <taxon>Pseudomonas</taxon>
    </lineage>
</organism>
<dbReference type="Proteomes" id="UP000501063">
    <property type="component" value="Chromosome"/>
</dbReference>
<dbReference type="GO" id="GO:0015109">
    <property type="term" value="F:chromate transmembrane transporter activity"/>
    <property type="evidence" value="ECO:0007669"/>
    <property type="project" value="InterPro"/>
</dbReference>
<dbReference type="RefSeq" id="WP_024766872.1">
    <property type="nucleotide sequence ID" value="NZ_CP049140.1"/>
</dbReference>
<keyword evidence="6 7" id="KW-0472">Membrane</keyword>
<keyword evidence="3" id="KW-1003">Cell membrane</keyword>
<dbReference type="EMBL" id="JADTFC010000006">
    <property type="protein sequence ID" value="MBG6286666.1"/>
    <property type="molecule type" value="Genomic_DNA"/>
</dbReference>
<keyword evidence="5 7" id="KW-1133">Transmembrane helix</keyword>
<feature type="transmembrane region" description="Helical" evidence="7">
    <location>
        <begin position="413"/>
        <end position="429"/>
    </location>
</feature>
<evidence type="ECO:0000256" key="1">
    <source>
        <dbReference type="ARBA" id="ARBA00004651"/>
    </source>
</evidence>
<dbReference type="KEGG" id="pnt:G5B91_19715"/>
<feature type="transmembrane region" description="Helical" evidence="7">
    <location>
        <begin position="156"/>
        <end position="188"/>
    </location>
</feature>
<feature type="transmembrane region" description="Helical" evidence="7">
    <location>
        <begin position="232"/>
        <end position="254"/>
    </location>
</feature>
<dbReference type="Pfam" id="PF02417">
    <property type="entry name" value="Chromate_transp"/>
    <property type="match status" value="2"/>
</dbReference>
<sequence length="456" mass="48901">MDEFHPGASDSAANHARPVGLFSAFLFWLKLGFISFGGPAGQISIMHQELVERRRWISERRFLHALNYCMLLPGPEAQQLATYIGWLMHRTWGGVIAGALFVMPSLFILIGLSWLYIAFGEVPVVAGLFYGIKPAVTAIVVHAAHRIGTRALKNGWLWAIAAASFVAIFALSLPFPLIVLGAAIIGYIGGRLVPAKFVIGGSHQAGKVGYGPALIDDDTPTPEHARFRWARLLQLLLVGAVLWLLPMGLLASAFGWQGTLTQMGWFFTKAALLTFGGAYAVLPYVYQGAVGHYGWLTPAQMIDGLALGETTPGPLIMVVAFVGFVGGYVQPMFGADHPFLAGAVAASLVTWFTFLPSFLFILAGGPLVESTHNELKFTAPLTGITAAVVGVILNLALFFGYHVLWPAGFEGHFDWPSALIALAAAIALFRYKAGVIQALIACALTGLAVHMLRAGM</sequence>
<feature type="transmembrane region" description="Helical" evidence="7">
    <location>
        <begin position="20"/>
        <end position="45"/>
    </location>
</feature>
<keyword evidence="11" id="KW-1185">Reference proteome</keyword>
<comment type="similarity">
    <text evidence="2">Belongs to the chromate ion transporter (CHR) (TC 2.A.51) family.</text>
</comment>
<feature type="transmembrane region" description="Helical" evidence="7">
    <location>
        <begin position="123"/>
        <end position="144"/>
    </location>
</feature>
<name>A0A6G6IZZ9_PSENT</name>
<dbReference type="InterPro" id="IPR003370">
    <property type="entry name" value="Chromate_transpt"/>
</dbReference>
<keyword evidence="4 7" id="KW-0812">Transmembrane</keyword>
<evidence type="ECO:0000313" key="11">
    <source>
        <dbReference type="Proteomes" id="UP000608450"/>
    </source>
</evidence>